<name>G0MDK9_CAEBE</name>
<sequence length="145" mass="16480">MIEVPTQVTRNTAFKILKDWDNKSKKQIEKEMEEYENASGYDRIQIDKHMSHGCQYFTETDVWKNDKKDAGSYRICCELVDYCSFYYQNWFYWTCGGVFLFFLLCCILISCCCCCGGGGRGGGGGGGRGGGGKDKKEIEELTEED</sequence>
<keyword evidence="4" id="KW-1185">Reference proteome</keyword>
<evidence type="ECO:0000313" key="3">
    <source>
        <dbReference type="EMBL" id="EGT49587.1"/>
    </source>
</evidence>
<evidence type="ECO:0000313" key="4">
    <source>
        <dbReference type="Proteomes" id="UP000008068"/>
    </source>
</evidence>
<dbReference type="EMBL" id="GL379790">
    <property type="protein sequence ID" value="EGT49587.1"/>
    <property type="molecule type" value="Genomic_DNA"/>
</dbReference>
<keyword evidence="2" id="KW-0812">Transmembrane</keyword>
<dbReference type="InParanoid" id="G0MDK9"/>
<dbReference type="AlphaFoldDB" id="G0MDK9"/>
<evidence type="ECO:0000256" key="2">
    <source>
        <dbReference type="SAM" id="Phobius"/>
    </source>
</evidence>
<feature type="transmembrane region" description="Helical" evidence="2">
    <location>
        <begin position="90"/>
        <end position="110"/>
    </location>
</feature>
<feature type="region of interest" description="Disordered" evidence="1">
    <location>
        <begin position="122"/>
        <end position="145"/>
    </location>
</feature>
<keyword evidence="2" id="KW-0472">Membrane</keyword>
<keyword evidence="2" id="KW-1133">Transmembrane helix</keyword>
<dbReference type="Proteomes" id="UP000008068">
    <property type="component" value="Unassembled WGS sequence"/>
</dbReference>
<reference evidence="4" key="1">
    <citation type="submission" date="2011-07" db="EMBL/GenBank/DDBJ databases">
        <authorList>
            <consortium name="Caenorhabditis brenneri Sequencing and Analysis Consortium"/>
            <person name="Wilson R.K."/>
        </authorList>
    </citation>
    <scope>NUCLEOTIDE SEQUENCE [LARGE SCALE GENOMIC DNA]</scope>
    <source>
        <strain evidence="4">PB2801</strain>
    </source>
</reference>
<gene>
    <name evidence="3" type="ORF">CAEBREN_19451</name>
</gene>
<protein>
    <submittedName>
        <fullName evidence="3">Uncharacterized protein</fullName>
    </submittedName>
</protein>
<accession>G0MDK9</accession>
<proteinExistence type="predicted"/>
<dbReference type="HOGENOM" id="CLU_157470_0_0_1"/>
<evidence type="ECO:0000256" key="1">
    <source>
        <dbReference type="SAM" id="MobiDB-lite"/>
    </source>
</evidence>
<organism evidence="4">
    <name type="scientific">Caenorhabditis brenneri</name>
    <name type="common">Nematode worm</name>
    <dbReference type="NCBI Taxonomy" id="135651"/>
    <lineage>
        <taxon>Eukaryota</taxon>
        <taxon>Metazoa</taxon>
        <taxon>Ecdysozoa</taxon>
        <taxon>Nematoda</taxon>
        <taxon>Chromadorea</taxon>
        <taxon>Rhabditida</taxon>
        <taxon>Rhabditina</taxon>
        <taxon>Rhabditomorpha</taxon>
        <taxon>Rhabditoidea</taxon>
        <taxon>Rhabditidae</taxon>
        <taxon>Peloderinae</taxon>
        <taxon>Caenorhabditis</taxon>
    </lineage>
</organism>
<dbReference type="OrthoDB" id="5875066at2759"/>